<evidence type="ECO:0008006" key="5">
    <source>
        <dbReference type="Google" id="ProtNLM"/>
    </source>
</evidence>
<dbReference type="Gene3D" id="3.80.10.10">
    <property type="entry name" value="Ribonuclease Inhibitor"/>
    <property type="match status" value="1"/>
</dbReference>
<dbReference type="EMBL" id="CP076607">
    <property type="protein sequence ID" value="QWU15560.1"/>
    <property type="molecule type" value="Genomic_DNA"/>
</dbReference>
<dbReference type="OrthoDB" id="2655875at2"/>
<proteinExistence type="predicted"/>
<dbReference type="RefSeq" id="WP_036604503.1">
    <property type="nucleotide sequence ID" value="NZ_CP076607.1"/>
</dbReference>
<evidence type="ECO:0000313" key="2">
    <source>
        <dbReference type="EMBL" id="SEO82007.1"/>
    </source>
</evidence>
<dbReference type="SUPFAM" id="SSF52058">
    <property type="entry name" value="L domain-like"/>
    <property type="match status" value="1"/>
</dbReference>
<evidence type="ECO:0000313" key="4">
    <source>
        <dbReference type="Proteomes" id="UP000683429"/>
    </source>
</evidence>
<reference evidence="2 3" key="1">
    <citation type="submission" date="2016-10" db="EMBL/GenBank/DDBJ databases">
        <authorList>
            <person name="de Groot N.N."/>
        </authorList>
    </citation>
    <scope>NUCLEOTIDE SEQUENCE [LARGE SCALE GENOMIC DNA]</scope>
    <source>
        <strain evidence="2 3">CGMCC 1.10238</strain>
    </source>
</reference>
<dbReference type="EMBL" id="FODH01000012">
    <property type="protein sequence ID" value="SEO82007.1"/>
    <property type="molecule type" value="Genomic_DNA"/>
</dbReference>
<sequence length="309" mass="35549">MSEELIVDESKFTQLTTIEPQYDSLRISNPSEIQVDVEALITHLKRIKGIEKVEKLIIDYNSSLENLRIVSAFINLKVLYVHGQHIQSLDGIECFTEGEYIKIQTHHNRRRDLSQLSNTKVTGIDLYVERKEDLTAIVGLKYLKTIDIYHSMEPDFNAWKDVHFENLSFKRCKFKELGNIAAISGLDDISVLGCRSLERFTGDNSNIKRLVLDGSKKLDLSTLKTFEGIEVLIVNSCTKEMNLTEIGGLKNVKHIDFILCQVQVDLIHLKEYFPKIESLHISQMKKDYGMQLKELNPDVEITSRSFRLE</sequence>
<keyword evidence="4" id="KW-1185">Reference proteome</keyword>
<dbReference type="STRING" id="1333845.SAMN04487895_112101"/>
<organism evidence="2 3">
    <name type="scientific">Paenibacillus sophorae</name>
    <dbReference type="NCBI Taxonomy" id="1333845"/>
    <lineage>
        <taxon>Bacteria</taxon>
        <taxon>Bacillati</taxon>
        <taxon>Bacillota</taxon>
        <taxon>Bacilli</taxon>
        <taxon>Bacillales</taxon>
        <taxon>Paenibacillaceae</taxon>
        <taxon>Paenibacillus</taxon>
    </lineage>
</organism>
<accession>A0A1H8STT5</accession>
<reference evidence="1 4" key="2">
    <citation type="submission" date="2021-06" db="EMBL/GenBank/DDBJ databases">
        <title>Whole genome sequence of Paenibacillus sophorae DSM23020 for comparative genomics.</title>
        <authorList>
            <person name="Kim M.-J."/>
            <person name="Lee G."/>
            <person name="Shin J.-H."/>
        </authorList>
    </citation>
    <scope>NUCLEOTIDE SEQUENCE [LARGE SCALE GENOMIC DNA]</scope>
    <source>
        <strain evidence="1 4">DSM 23020</strain>
    </source>
</reference>
<dbReference type="InterPro" id="IPR032675">
    <property type="entry name" value="LRR_dom_sf"/>
</dbReference>
<evidence type="ECO:0000313" key="1">
    <source>
        <dbReference type="EMBL" id="QWU15560.1"/>
    </source>
</evidence>
<gene>
    <name evidence="1" type="ORF">KP014_27535</name>
    <name evidence="2" type="ORF">SAMN04487895_112101</name>
</gene>
<evidence type="ECO:0000313" key="3">
    <source>
        <dbReference type="Proteomes" id="UP000198809"/>
    </source>
</evidence>
<dbReference type="AlphaFoldDB" id="A0A1H8STT5"/>
<protein>
    <recommendedName>
        <fullName evidence="5">Leucine Rich repeat-containing protein</fullName>
    </recommendedName>
</protein>
<name>A0A1H8STT5_9BACL</name>
<dbReference type="Proteomes" id="UP000198809">
    <property type="component" value="Unassembled WGS sequence"/>
</dbReference>
<dbReference type="Proteomes" id="UP000683429">
    <property type="component" value="Chromosome"/>
</dbReference>